<organism evidence="2 3">
    <name type="scientific">Streptomyces griseicoloratus</name>
    <dbReference type="NCBI Taxonomy" id="2752516"/>
    <lineage>
        <taxon>Bacteria</taxon>
        <taxon>Bacillati</taxon>
        <taxon>Actinomycetota</taxon>
        <taxon>Actinomycetes</taxon>
        <taxon>Kitasatosporales</taxon>
        <taxon>Streptomycetaceae</taxon>
        <taxon>Streptomyces</taxon>
    </lineage>
</organism>
<evidence type="ECO:0000259" key="1">
    <source>
        <dbReference type="Pfam" id="PF14534"/>
    </source>
</evidence>
<dbReference type="InterPro" id="IPR032710">
    <property type="entry name" value="NTF2-like_dom_sf"/>
</dbReference>
<protein>
    <submittedName>
        <fullName evidence="2">DUF4440 domain-containing protein</fullName>
    </submittedName>
</protein>
<dbReference type="SUPFAM" id="SSF54427">
    <property type="entry name" value="NTF2-like"/>
    <property type="match status" value="1"/>
</dbReference>
<dbReference type="Gene3D" id="3.10.450.50">
    <property type="match status" value="1"/>
</dbReference>
<sequence length="139" mass="15035">MRALADRPEEVPAVFAERFNSGDAAALAQVYEDAAVLVPQPGMPVNGPDLHTANSRLQKLGVPIAVRPRHVYRSGDVALLIVDWVIDGTGPEGQAVHVEGTATDIARRGPDGRWRYVIDNPFGTRAQQLPTEDTVEPAF</sequence>
<comment type="caution">
    <text evidence="2">The sequence shown here is derived from an EMBL/GenBank/DDBJ whole genome shotgun (WGS) entry which is preliminary data.</text>
</comment>
<dbReference type="InterPro" id="IPR027843">
    <property type="entry name" value="DUF4440"/>
</dbReference>
<feature type="domain" description="DUF4440" evidence="1">
    <location>
        <begin position="16"/>
        <end position="115"/>
    </location>
</feature>
<proteinExistence type="predicted"/>
<reference evidence="2" key="1">
    <citation type="submission" date="2020-09" db="EMBL/GenBank/DDBJ databases">
        <title>Streptomyces grisecoloratus sp. nov., isolated from cotton soil.</title>
        <authorList>
            <person name="Xing L."/>
        </authorList>
    </citation>
    <scope>NUCLEOTIDE SEQUENCE</scope>
    <source>
        <strain evidence="2">TRM S81-3</strain>
    </source>
</reference>
<evidence type="ECO:0000313" key="3">
    <source>
        <dbReference type="Proteomes" id="UP000621210"/>
    </source>
</evidence>
<keyword evidence="3" id="KW-1185">Reference proteome</keyword>
<dbReference type="AlphaFoldDB" id="A0A926L4N2"/>
<gene>
    <name evidence="2" type="ORF">H0H10_25345</name>
</gene>
<evidence type="ECO:0000313" key="2">
    <source>
        <dbReference type="EMBL" id="MBD0422443.1"/>
    </source>
</evidence>
<name>A0A926L4N2_9ACTN</name>
<dbReference type="RefSeq" id="WP_188183406.1">
    <property type="nucleotide sequence ID" value="NZ_JACVQF010000211.1"/>
</dbReference>
<dbReference type="Pfam" id="PF14534">
    <property type="entry name" value="DUF4440"/>
    <property type="match status" value="1"/>
</dbReference>
<accession>A0A926L4N2</accession>
<dbReference type="Proteomes" id="UP000621210">
    <property type="component" value="Unassembled WGS sequence"/>
</dbReference>
<reference evidence="2" key="2">
    <citation type="submission" date="2020-09" db="EMBL/GenBank/DDBJ databases">
        <authorList>
            <person name="Luo X."/>
        </authorList>
    </citation>
    <scope>NUCLEOTIDE SEQUENCE</scope>
    <source>
        <strain evidence="2">TRM S81-3</strain>
    </source>
</reference>
<dbReference type="EMBL" id="JACVQF010000211">
    <property type="protein sequence ID" value="MBD0422443.1"/>
    <property type="molecule type" value="Genomic_DNA"/>
</dbReference>